<feature type="domain" description="DUF58" evidence="2">
    <location>
        <begin position="73"/>
        <end position="292"/>
    </location>
</feature>
<proteinExistence type="predicted"/>
<evidence type="ECO:0000256" key="1">
    <source>
        <dbReference type="SAM" id="MobiDB-lite"/>
    </source>
</evidence>
<dbReference type="RefSeq" id="WP_222515564.1">
    <property type="nucleotide sequence ID" value="NZ_CP098828.1"/>
</dbReference>
<dbReference type="EMBL" id="CP098828">
    <property type="protein sequence ID" value="XBO76046.1"/>
    <property type="molecule type" value="Genomic_DNA"/>
</dbReference>
<organism evidence="3">
    <name type="scientific">Halomonas sp. H10-59</name>
    <dbReference type="NCBI Taxonomy" id="2950874"/>
    <lineage>
        <taxon>Bacteria</taxon>
        <taxon>Pseudomonadati</taxon>
        <taxon>Pseudomonadota</taxon>
        <taxon>Gammaproteobacteria</taxon>
        <taxon>Oceanospirillales</taxon>
        <taxon>Halomonadaceae</taxon>
        <taxon>Halomonas</taxon>
    </lineage>
</organism>
<dbReference type="Gene3D" id="3.40.50.410">
    <property type="entry name" value="von Willebrand factor, type A domain"/>
    <property type="match status" value="1"/>
</dbReference>
<dbReference type="InterPro" id="IPR036465">
    <property type="entry name" value="vWFA_dom_sf"/>
</dbReference>
<dbReference type="AlphaFoldDB" id="A0AAU7KW85"/>
<dbReference type="Pfam" id="PF01882">
    <property type="entry name" value="DUF58"/>
    <property type="match status" value="1"/>
</dbReference>
<name>A0AAU7KW85_9GAMM</name>
<feature type="region of interest" description="Disordered" evidence="1">
    <location>
        <begin position="1"/>
        <end position="22"/>
    </location>
</feature>
<dbReference type="PANTHER" id="PTHR33608">
    <property type="entry name" value="BLL2464 PROTEIN"/>
    <property type="match status" value="1"/>
</dbReference>
<feature type="region of interest" description="Disordered" evidence="1">
    <location>
        <begin position="323"/>
        <end position="345"/>
    </location>
</feature>
<feature type="compositionally biased region" description="Low complexity" evidence="1">
    <location>
        <begin position="328"/>
        <end position="345"/>
    </location>
</feature>
<protein>
    <submittedName>
        <fullName evidence="3">DUF58 domain-containing protein</fullName>
    </submittedName>
</protein>
<accession>A0AAU7KW85</accession>
<evidence type="ECO:0000313" key="3">
    <source>
        <dbReference type="EMBL" id="XBO76046.1"/>
    </source>
</evidence>
<reference evidence="3" key="1">
    <citation type="submission" date="2022-06" db="EMBL/GenBank/DDBJ databases">
        <title>A novel DMS-producing enzyme.</title>
        <authorList>
            <person name="Zhang Y."/>
        </authorList>
    </citation>
    <scope>NUCLEOTIDE SEQUENCE</scope>
    <source>
        <strain evidence="3">H10-59</strain>
    </source>
</reference>
<dbReference type="SUPFAM" id="SSF53300">
    <property type="entry name" value="vWA-like"/>
    <property type="match status" value="1"/>
</dbReference>
<gene>
    <name evidence="3" type="ORF">NFG57_04515</name>
</gene>
<dbReference type="PANTHER" id="PTHR33608:SF12">
    <property type="entry name" value="DUF58 DOMAIN-CONTAINING PROTEIN"/>
    <property type="match status" value="1"/>
</dbReference>
<sequence>MRLPFARHPASRTVPGSTERTTLDPRVHLDLAQLTALEPQGRRLRLLPRQPARSVLNGRHGSHLRGRGLDFLELRDYQPSDDVRNIDWRVTARTGTPHVRVFTEERDRPALLVVDQRMSMFFGSRHAMKSVTAAEAAALLGFAVLEQGDRVGGIVVSDEAVEEFRPRRSRAQLMRYLSALAQANQALHPQRKAPAPTSLDQVLTSVARLASRDHLIILLSDFDVPGPRTEALLGAIRRHNDLMLVAVSDPLSERLPDDLACVATDGQRHARFDTSDADQRRALESVARERRQQLERWSRQLGVGLASLSAGSPTLPQLRTLLGLPSEGAAGSDAGDDPATGGRDE</sequence>
<dbReference type="InterPro" id="IPR002881">
    <property type="entry name" value="DUF58"/>
</dbReference>
<evidence type="ECO:0000259" key="2">
    <source>
        <dbReference type="Pfam" id="PF01882"/>
    </source>
</evidence>